<evidence type="ECO:0000313" key="7">
    <source>
        <dbReference type="Proteomes" id="UP000581087"/>
    </source>
</evidence>
<dbReference type="OrthoDB" id="9805009at2"/>
<evidence type="ECO:0000313" key="4">
    <source>
        <dbReference type="EMBL" id="NYD68686.1"/>
    </source>
</evidence>
<comment type="catalytic activity">
    <reaction evidence="3">
        <text>alpha-L-fucose = beta-L-fucose</text>
        <dbReference type="Rhea" id="RHEA:25580"/>
        <dbReference type="ChEBI" id="CHEBI:42548"/>
        <dbReference type="ChEBI" id="CHEBI:42589"/>
        <dbReference type="EC" id="5.1.3.29"/>
    </reaction>
</comment>
<evidence type="ECO:0000313" key="6">
    <source>
        <dbReference type="Proteomes" id="UP000292686"/>
    </source>
</evidence>
<dbReference type="InterPro" id="IPR023750">
    <property type="entry name" value="RbsD-like_sf"/>
</dbReference>
<dbReference type="EMBL" id="JACCBI010000001">
    <property type="protein sequence ID" value="NYD68686.1"/>
    <property type="molecule type" value="Genomic_DNA"/>
</dbReference>
<dbReference type="GO" id="GO:0036373">
    <property type="term" value="F:L-fucose mutarotase activity"/>
    <property type="evidence" value="ECO:0007669"/>
    <property type="project" value="UniProtKB-EC"/>
</dbReference>
<reference evidence="4 7" key="2">
    <citation type="submission" date="2020-07" db="EMBL/GenBank/DDBJ databases">
        <title>Sequencing the genomes of 1000 actinobacteria strains.</title>
        <authorList>
            <person name="Klenk H.-P."/>
        </authorList>
    </citation>
    <scope>NUCLEOTIDE SEQUENCE [LARGE SCALE GENOMIC DNA]</scope>
    <source>
        <strain evidence="4 7">DSM 23870</strain>
    </source>
</reference>
<comment type="catalytic activity">
    <reaction evidence="1">
        <text>beta-D-ribopyranose = beta-D-ribofuranose</text>
        <dbReference type="Rhea" id="RHEA:25432"/>
        <dbReference type="ChEBI" id="CHEBI:27476"/>
        <dbReference type="ChEBI" id="CHEBI:47002"/>
        <dbReference type="EC" id="5.4.99.62"/>
    </reaction>
</comment>
<evidence type="ECO:0000256" key="3">
    <source>
        <dbReference type="ARBA" id="ARBA00036324"/>
    </source>
</evidence>
<dbReference type="AlphaFoldDB" id="A0A4Q2M700"/>
<dbReference type="RefSeq" id="WP_129175706.1">
    <property type="nucleotide sequence ID" value="NZ_JACCBI010000001.1"/>
</dbReference>
<dbReference type="InterPro" id="IPR007721">
    <property type="entry name" value="RbsD_FucU"/>
</dbReference>
<dbReference type="EC" id="5.1.3.29" evidence="4"/>
<gene>
    <name evidence="4" type="ORF">BJ972_003205</name>
    <name evidence="5" type="ORF">ESP50_12685</name>
</gene>
<dbReference type="PANTHER" id="PTHR31690:SF4">
    <property type="entry name" value="FUCOSE MUTAROTASE"/>
    <property type="match status" value="1"/>
</dbReference>
<reference evidence="5 6" key="1">
    <citation type="submission" date="2019-01" db="EMBL/GenBank/DDBJ databases">
        <title>Agromyces.</title>
        <authorList>
            <person name="Li J."/>
        </authorList>
    </citation>
    <scope>NUCLEOTIDE SEQUENCE [LARGE SCALE GENOMIC DNA]</scope>
    <source>
        <strain evidence="5 6">DSM 23870</strain>
    </source>
</reference>
<dbReference type="PANTHER" id="PTHR31690">
    <property type="entry name" value="FUCOSE MUTAROTASE"/>
    <property type="match status" value="1"/>
</dbReference>
<dbReference type="GO" id="GO:0042806">
    <property type="term" value="F:fucose binding"/>
    <property type="evidence" value="ECO:0007669"/>
    <property type="project" value="TreeGrafter"/>
</dbReference>
<dbReference type="GO" id="GO:0006004">
    <property type="term" value="P:fucose metabolic process"/>
    <property type="evidence" value="ECO:0007669"/>
    <property type="project" value="TreeGrafter"/>
</dbReference>
<evidence type="ECO:0000313" key="5">
    <source>
        <dbReference type="EMBL" id="RXZ86053.1"/>
    </source>
</evidence>
<dbReference type="EMBL" id="SDPM01000006">
    <property type="protein sequence ID" value="RXZ86053.1"/>
    <property type="molecule type" value="Genomic_DNA"/>
</dbReference>
<comment type="caution">
    <text evidence="5">The sequence shown here is derived from an EMBL/GenBank/DDBJ whole genome shotgun (WGS) entry which is preliminary data.</text>
</comment>
<organism evidence="5 6">
    <name type="scientific">Agromyces atrinae</name>
    <dbReference type="NCBI Taxonomy" id="592376"/>
    <lineage>
        <taxon>Bacteria</taxon>
        <taxon>Bacillati</taxon>
        <taxon>Actinomycetota</taxon>
        <taxon>Actinomycetes</taxon>
        <taxon>Micrococcales</taxon>
        <taxon>Microbacteriaceae</taxon>
        <taxon>Agromyces</taxon>
    </lineage>
</organism>
<dbReference type="Proteomes" id="UP000581087">
    <property type="component" value="Unassembled WGS sequence"/>
</dbReference>
<sequence>MLTGIDPILTGRLLDELDRLGHGDELVIADANYPAHSIGVPVIELPLIDSPRVTKAIRSVIPPDDYEAESVLLMTSEDAERPDVQHELIAAAAVAPDRVGELERFAFYERANAAQLVIRTGEPRSYGNLILRKGIVRWNG</sequence>
<dbReference type="Proteomes" id="UP000292686">
    <property type="component" value="Unassembled WGS sequence"/>
</dbReference>
<dbReference type="Gene3D" id="3.40.1650.10">
    <property type="entry name" value="RbsD-like domain"/>
    <property type="match status" value="1"/>
</dbReference>
<proteinExistence type="predicted"/>
<name>A0A4Q2M700_9MICO</name>
<keyword evidence="2 4" id="KW-0413">Isomerase</keyword>
<accession>A0A4Q2M700</accession>
<evidence type="ECO:0000256" key="1">
    <source>
        <dbReference type="ARBA" id="ARBA00000223"/>
    </source>
</evidence>
<evidence type="ECO:0000256" key="2">
    <source>
        <dbReference type="ARBA" id="ARBA00023235"/>
    </source>
</evidence>
<dbReference type="Pfam" id="PF05025">
    <property type="entry name" value="RbsD_FucU"/>
    <property type="match status" value="1"/>
</dbReference>
<dbReference type="SUPFAM" id="SSF102546">
    <property type="entry name" value="RbsD-like"/>
    <property type="match status" value="1"/>
</dbReference>
<dbReference type="GO" id="GO:0062193">
    <property type="term" value="F:D-ribose pyranase activity"/>
    <property type="evidence" value="ECO:0007669"/>
    <property type="project" value="UniProtKB-EC"/>
</dbReference>
<keyword evidence="6" id="KW-1185">Reference proteome</keyword>
<protein>
    <submittedName>
        <fullName evidence="4">L-fucose mutarotase</fullName>
        <ecNumber evidence="4">5.1.3.29</ecNumber>
    </submittedName>
    <submittedName>
        <fullName evidence="5">Transport protein RbsD/FucU</fullName>
    </submittedName>
</protein>
<dbReference type="InterPro" id="IPR050443">
    <property type="entry name" value="RbsD/FucU_mutarotase"/>
</dbReference>